<name>A0A453PJZ5_AEGTS</name>
<sequence>TSRPTLPEWKLSNSGDGVDEDEAGPSGGYPSPTTRSHASAREPNLTPGLGKAPRRWAGMESEEPDERREMLREVKLAGMVPVPVAAITAGSACCSSHSMVSPSVLCPSSRVSWNTLAAHSAGIRMRRPRPSTLVCRSLVDVRLGTTFRTCISPPAAPPVAAPFPPPAEVPPAAELEHGCSSFFSRSCKGKLGLRPPPASPAMSMVN</sequence>
<dbReference type="AlphaFoldDB" id="A0A453PJZ5"/>
<proteinExistence type="predicted"/>
<reference evidence="3" key="2">
    <citation type="journal article" date="2017" name="Nat. Plants">
        <title>The Aegilops tauschii genome reveals multiple impacts of transposons.</title>
        <authorList>
            <person name="Zhao G."/>
            <person name="Zou C."/>
            <person name="Li K."/>
            <person name="Wang K."/>
            <person name="Li T."/>
            <person name="Gao L."/>
            <person name="Zhang X."/>
            <person name="Wang H."/>
            <person name="Yang Z."/>
            <person name="Liu X."/>
            <person name="Jiang W."/>
            <person name="Mao L."/>
            <person name="Kong X."/>
            <person name="Jiao Y."/>
            <person name="Jia J."/>
        </authorList>
    </citation>
    <scope>NUCLEOTIDE SEQUENCE [LARGE SCALE GENOMIC DNA]</scope>
    <source>
        <strain evidence="3">cv. AL8/78</strain>
    </source>
</reference>
<evidence type="ECO:0000256" key="1">
    <source>
        <dbReference type="SAM" id="MobiDB-lite"/>
    </source>
</evidence>
<reference evidence="2" key="4">
    <citation type="submission" date="2019-03" db="UniProtKB">
        <authorList>
            <consortium name="EnsemblPlants"/>
        </authorList>
    </citation>
    <scope>IDENTIFICATION</scope>
</reference>
<accession>A0A453PJZ5</accession>
<feature type="region of interest" description="Disordered" evidence="1">
    <location>
        <begin position="1"/>
        <end position="68"/>
    </location>
</feature>
<reference evidence="2" key="5">
    <citation type="journal article" date="2021" name="G3 (Bethesda)">
        <title>Aegilops tauschii genome assembly Aet v5.0 features greater sequence contiguity and improved annotation.</title>
        <authorList>
            <person name="Wang L."/>
            <person name="Zhu T."/>
            <person name="Rodriguez J.C."/>
            <person name="Deal K.R."/>
            <person name="Dubcovsky J."/>
            <person name="McGuire P.E."/>
            <person name="Lux T."/>
            <person name="Spannagl M."/>
            <person name="Mayer K.F.X."/>
            <person name="Baldrich P."/>
            <person name="Meyers B.C."/>
            <person name="Huo N."/>
            <person name="Gu Y.Q."/>
            <person name="Zhou H."/>
            <person name="Devos K.M."/>
            <person name="Bennetzen J.L."/>
            <person name="Unver T."/>
            <person name="Budak H."/>
            <person name="Gulick P.J."/>
            <person name="Galiba G."/>
            <person name="Kalapos B."/>
            <person name="Nelson D.R."/>
            <person name="Li P."/>
            <person name="You F.M."/>
            <person name="Luo M.C."/>
            <person name="Dvorak J."/>
        </authorList>
    </citation>
    <scope>NUCLEOTIDE SEQUENCE [LARGE SCALE GENOMIC DNA]</scope>
    <source>
        <strain evidence="2">cv. AL8/78</strain>
    </source>
</reference>
<keyword evidence="3" id="KW-1185">Reference proteome</keyword>
<dbReference type="EnsemblPlants" id="AET6Gv20759100.1">
    <property type="protein sequence ID" value="AET6Gv20759100.1"/>
    <property type="gene ID" value="AET6Gv20759100"/>
</dbReference>
<organism evidence="2 3">
    <name type="scientific">Aegilops tauschii subsp. strangulata</name>
    <name type="common">Goatgrass</name>
    <dbReference type="NCBI Taxonomy" id="200361"/>
    <lineage>
        <taxon>Eukaryota</taxon>
        <taxon>Viridiplantae</taxon>
        <taxon>Streptophyta</taxon>
        <taxon>Embryophyta</taxon>
        <taxon>Tracheophyta</taxon>
        <taxon>Spermatophyta</taxon>
        <taxon>Magnoliopsida</taxon>
        <taxon>Liliopsida</taxon>
        <taxon>Poales</taxon>
        <taxon>Poaceae</taxon>
        <taxon>BOP clade</taxon>
        <taxon>Pooideae</taxon>
        <taxon>Triticodae</taxon>
        <taxon>Triticeae</taxon>
        <taxon>Triticinae</taxon>
        <taxon>Aegilops</taxon>
    </lineage>
</organism>
<protein>
    <submittedName>
        <fullName evidence="2">Uncharacterized protein</fullName>
    </submittedName>
</protein>
<evidence type="ECO:0000313" key="2">
    <source>
        <dbReference type="EnsemblPlants" id="AET6Gv20759100.1"/>
    </source>
</evidence>
<evidence type="ECO:0000313" key="3">
    <source>
        <dbReference type="Proteomes" id="UP000015105"/>
    </source>
</evidence>
<reference evidence="3" key="1">
    <citation type="journal article" date="2014" name="Science">
        <title>Ancient hybridizations among the ancestral genomes of bread wheat.</title>
        <authorList>
            <consortium name="International Wheat Genome Sequencing Consortium,"/>
            <person name="Marcussen T."/>
            <person name="Sandve S.R."/>
            <person name="Heier L."/>
            <person name="Spannagl M."/>
            <person name="Pfeifer M."/>
            <person name="Jakobsen K.S."/>
            <person name="Wulff B.B."/>
            <person name="Steuernagel B."/>
            <person name="Mayer K.F."/>
            <person name="Olsen O.A."/>
        </authorList>
    </citation>
    <scope>NUCLEOTIDE SEQUENCE [LARGE SCALE GENOMIC DNA]</scope>
    <source>
        <strain evidence="3">cv. AL8/78</strain>
    </source>
</reference>
<dbReference type="Gramene" id="AET6Gv20759100.1">
    <property type="protein sequence ID" value="AET6Gv20759100.1"/>
    <property type="gene ID" value="AET6Gv20759100"/>
</dbReference>
<dbReference type="Proteomes" id="UP000015105">
    <property type="component" value="Chromosome 6D"/>
</dbReference>
<reference evidence="2" key="3">
    <citation type="journal article" date="2017" name="Nature">
        <title>Genome sequence of the progenitor of the wheat D genome Aegilops tauschii.</title>
        <authorList>
            <person name="Luo M.C."/>
            <person name="Gu Y.Q."/>
            <person name="Puiu D."/>
            <person name="Wang H."/>
            <person name="Twardziok S.O."/>
            <person name="Deal K.R."/>
            <person name="Huo N."/>
            <person name="Zhu T."/>
            <person name="Wang L."/>
            <person name="Wang Y."/>
            <person name="McGuire P.E."/>
            <person name="Liu S."/>
            <person name="Long H."/>
            <person name="Ramasamy R.K."/>
            <person name="Rodriguez J.C."/>
            <person name="Van S.L."/>
            <person name="Yuan L."/>
            <person name="Wang Z."/>
            <person name="Xia Z."/>
            <person name="Xiao L."/>
            <person name="Anderson O.D."/>
            <person name="Ouyang S."/>
            <person name="Liang Y."/>
            <person name="Zimin A.V."/>
            <person name="Pertea G."/>
            <person name="Qi P."/>
            <person name="Bennetzen J.L."/>
            <person name="Dai X."/>
            <person name="Dawson M.W."/>
            <person name="Muller H.G."/>
            <person name="Kugler K."/>
            <person name="Rivarola-Duarte L."/>
            <person name="Spannagl M."/>
            <person name="Mayer K.F.X."/>
            <person name="Lu F.H."/>
            <person name="Bevan M.W."/>
            <person name="Leroy P."/>
            <person name="Li P."/>
            <person name="You F.M."/>
            <person name="Sun Q."/>
            <person name="Liu Z."/>
            <person name="Lyons E."/>
            <person name="Wicker T."/>
            <person name="Salzberg S.L."/>
            <person name="Devos K.M."/>
            <person name="Dvorak J."/>
        </authorList>
    </citation>
    <scope>NUCLEOTIDE SEQUENCE [LARGE SCALE GENOMIC DNA]</scope>
    <source>
        <strain evidence="2">cv. AL8/78</strain>
    </source>
</reference>